<accession>A0AAD4FCX5</accession>
<keyword evidence="2" id="KW-1133">Transmembrane helix</keyword>
<feature type="region of interest" description="Disordered" evidence="1">
    <location>
        <begin position="257"/>
        <end position="324"/>
    </location>
</feature>
<feature type="compositionally biased region" description="Low complexity" evidence="1">
    <location>
        <begin position="194"/>
        <end position="214"/>
    </location>
</feature>
<evidence type="ECO:0000256" key="1">
    <source>
        <dbReference type="SAM" id="MobiDB-lite"/>
    </source>
</evidence>
<keyword evidence="3" id="KW-0732">Signal</keyword>
<dbReference type="CDD" id="cd12087">
    <property type="entry name" value="TM_EGFR-like"/>
    <property type="match status" value="1"/>
</dbReference>
<sequence>MFSFLLQLGSIGVAAAAMIKPLMPAPTAPAVLPRQDSASDTGIVVVGYQNIGTENDQPVWAVSTFPRSEGYLFTTGSLWQKCKASSAFEVSGTSTTSALPRTGCEAWTSCFHTTVYGSGGLTSTCDGEYGSCYSDIMFTTSGASDAYTRIYCDWTGSHPLLSTTLYQELPANANPTPVASQSEASTTPASNRDPSTSASTPSPTSSPADRQSQSSGGGGSNNTGVIAGSVVGGLAVIALAGVAILYILKRSKRHAAGAHIPSSDGDSTNPYGSPEMTRSGYTEAPAYSPMATKYGQTINGGELDGQHGTAELAGMPLHEAEERR</sequence>
<proteinExistence type="predicted"/>
<feature type="chain" id="PRO_5042137953" description="Mid2 domain-containing protein" evidence="3">
    <location>
        <begin position="17"/>
        <end position="324"/>
    </location>
</feature>
<evidence type="ECO:0008006" key="6">
    <source>
        <dbReference type="Google" id="ProtNLM"/>
    </source>
</evidence>
<keyword evidence="2" id="KW-0812">Transmembrane</keyword>
<evidence type="ECO:0000313" key="4">
    <source>
        <dbReference type="EMBL" id="KAG9187517.1"/>
    </source>
</evidence>
<keyword evidence="5" id="KW-1185">Reference proteome</keyword>
<feature type="region of interest" description="Disordered" evidence="1">
    <location>
        <begin position="172"/>
        <end position="220"/>
    </location>
</feature>
<organism evidence="4 5">
    <name type="scientific">Alternaria panax</name>
    <dbReference type="NCBI Taxonomy" id="48097"/>
    <lineage>
        <taxon>Eukaryota</taxon>
        <taxon>Fungi</taxon>
        <taxon>Dikarya</taxon>
        <taxon>Ascomycota</taxon>
        <taxon>Pezizomycotina</taxon>
        <taxon>Dothideomycetes</taxon>
        <taxon>Pleosporomycetidae</taxon>
        <taxon>Pleosporales</taxon>
        <taxon>Pleosporineae</taxon>
        <taxon>Pleosporaceae</taxon>
        <taxon>Alternaria</taxon>
        <taxon>Alternaria sect. Panax</taxon>
    </lineage>
</organism>
<name>A0AAD4FCX5_9PLEO</name>
<dbReference type="EMBL" id="JAANER010000007">
    <property type="protein sequence ID" value="KAG9187517.1"/>
    <property type="molecule type" value="Genomic_DNA"/>
</dbReference>
<protein>
    <recommendedName>
        <fullName evidence="6">Mid2 domain-containing protein</fullName>
    </recommendedName>
</protein>
<dbReference type="Proteomes" id="UP001199106">
    <property type="component" value="Unassembled WGS sequence"/>
</dbReference>
<feature type="transmembrane region" description="Helical" evidence="2">
    <location>
        <begin position="225"/>
        <end position="248"/>
    </location>
</feature>
<evidence type="ECO:0000313" key="5">
    <source>
        <dbReference type="Proteomes" id="UP001199106"/>
    </source>
</evidence>
<comment type="caution">
    <text evidence="4">The sequence shown here is derived from an EMBL/GenBank/DDBJ whole genome shotgun (WGS) entry which is preliminary data.</text>
</comment>
<dbReference type="AlphaFoldDB" id="A0AAD4FCX5"/>
<evidence type="ECO:0000256" key="3">
    <source>
        <dbReference type="SAM" id="SignalP"/>
    </source>
</evidence>
<gene>
    <name evidence="4" type="ORF">G6011_05388</name>
</gene>
<feature type="compositionally biased region" description="Polar residues" evidence="1">
    <location>
        <begin position="173"/>
        <end position="193"/>
    </location>
</feature>
<reference evidence="4" key="1">
    <citation type="submission" date="2021-07" db="EMBL/GenBank/DDBJ databases">
        <title>Genome Resource of American Ginseng Black Spot Pathogen Alternaria panax.</title>
        <authorList>
            <person name="Qiu C."/>
            <person name="Wang W."/>
            <person name="Liu Z."/>
        </authorList>
    </citation>
    <scope>NUCLEOTIDE SEQUENCE</scope>
    <source>
        <strain evidence="4">BNCC115425</strain>
    </source>
</reference>
<evidence type="ECO:0000256" key="2">
    <source>
        <dbReference type="SAM" id="Phobius"/>
    </source>
</evidence>
<keyword evidence="2" id="KW-0472">Membrane</keyword>
<feature type="signal peptide" evidence="3">
    <location>
        <begin position="1"/>
        <end position="16"/>
    </location>
</feature>